<evidence type="ECO:0000256" key="4">
    <source>
        <dbReference type="ARBA" id="ARBA00022741"/>
    </source>
</evidence>
<dbReference type="EC" id="2.7.11.1" evidence="1"/>
<dbReference type="InterPro" id="IPR011009">
    <property type="entry name" value="Kinase-like_dom_sf"/>
</dbReference>
<evidence type="ECO:0000259" key="9">
    <source>
        <dbReference type="PROSITE" id="PS50011"/>
    </source>
</evidence>
<dbReference type="PANTHER" id="PTHR44899">
    <property type="entry name" value="CAMK FAMILY PROTEIN KINASE"/>
    <property type="match status" value="1"/>
</dbReference>
<dbReference type="SMART" id="SM00220">
    <property type="entry name" value="S_TKc"/>
    <property type="match status" value="1"/>
</dbReference>
<reference evidence="10 11" key="3">
    <citation type="journal article" date="2016" name="Sci. Rep.">
        <title>Genome-wide diversity and gene expression profiling of Babesia microti isolates identify polymorphic genes that mediate host-pathogen interactions.</title>
        <authorList>
            <person name="Silva J.C."/>
            <person name="Cornillot E."/>
            <person name="McCracken C."/>
            <person name="Usmani-Brown S."/>
            <person name="Dwivedi A."/>
            <person name="Ifeonu O.O."/>
            <person name="Crabtree J."/>
            <person name="Gotia H.T."/>
            <person name="Virji A.Z."/>
            <person name="Reynes C."/>
            <person name="Colinge J."/>
            <person name="Kumar V."/>
            <person name="Lawres L."/>
            <person name="Pazzi J.E."/>
            <person name="Pablo J.V."/>
            <person name="Hung C."/>
            <person name="Brancato J."/>
            <person name="Kumari P."/>
            <person name="Orvis J."/>
            <person name="Tretina K."/>
            <person name="Chibucos M."/>
            <person name="Ott S."/>
            <person name="Sadzewicz L."/>
            <person name="Sengamalay N."/>
            <person name="Shetty A.C."/>
            <person name="Su Q."/>
            <person name="Tallon L."/>
            <person name="Fraser C.M."/>
            <person name="Frutos R."/>
            <person name="Molina D.M."/>
            <person name="Krause P.J."/>
            <person name="Ben Mamoun C."/>
        </authorList>
    </citation>
    <scope>NUCLEOTIDE SEQUENCE [LARGE SCALE GENOMIC DNA]</scope>
    <source>
        <strain evidence="10 11">RI</strain>
    </source>
</reference>
<dbReference type="AlphaFoldDB" id="A0A1R4A9U9"/>
<evidence type="ECO:0000256" key="3">
    <source>
        <dbReference type="ARBA" id="ARBA00022679"/>
    </source>
</evidence>
<dbReference type="InterPro" id="IPR051131">
    <property type="entry name" value="NEK_Ser/Thr_kinase_NIMA"/>
</dbReference>
<protein>
    <recommendedName>
        <fullName evidence="1">non-specific serine/threonine protein kinase</fullName>
        <ecNumber evidence="1">2.7.11.1</ecNumber>
    </recommendedName>
</protein>
<evidence type="ECO:0000256" key="2">
    <source>
        <dbReference type="ARBA" id="ARBA00022527"/>
    </source>
</evidence>
<dbReference type="SUPFAM" id="SSF56112">
    <property type="entry name" value="Protein kinase-like (PK-like)"/>
    <property type="match status" value="1"/>
</dbReference>
<evidence type="ECO:0000256" key="8">
    <source>
        <dbReference type="ARBA" id="ARBA00048679"/>
    </source>
</evidence>
<dbReference type="KEGG" id="bmic:BMR1_02g00175"/>
<keyword evidence="5 10" id="KW-0418">Kinase</keyword>
<dbReference type="PROSITE" id="PS50011">
    <property type="entry name" value="PROTEIN_KINASE_DOM"/>
    <property type="match status" value="1"/>
</dbReference>
<evidence type="ECO:0000313" key="10">
    <source>
        <dbReference type="EMBL" id="SJK85776.1"/>
    </source>
</evidence>
<reference evidence="10 11" key="2">
    <citation type="journal article" date="2013" name="PLoS ONE">
        <title>Whole genome mapping and re-organization of the nuclear and mitochondrial genomes of Babesia microti isolates.</title>
        <authorList>
            <person name="Cornillot E."/>
            <person name="Dassouli A."/>
            <person name="Garg A."/>
            <person name="Pachikara N."/>
            <person name="Randazzo S."/>
            <person name="Depoix D."/>
            <person name="Carcy B."/>
            <person name="Delbecq S."/>
            <person name="Frutos R."/>
            <person name="Silva J.C."/>
            <person name="Sutton R."/>
            <person name="Krause P.J."/>
            <person name="Mamoun C.B."/>
        </authorList>
    </citation>
    <scope>NUCLEOTIDE SEQUENCE [LARGE SCALE GENOMIC DNA]</scope>
    <source>
        <strain evidence="10 11">RI</strain>
    </source>
</reference>
<evidence type="ECO:0000313" key="11">
    <source>
        <dbReference type="Proteomes" id="UP000002899"/>
    </source>
</evidence>
<dbReference type="GO" id="GO:0106310">
    <property type="term" value="F:protein serine kinase activity"/>
    <property type="evidence" value="ECO:0007669"/>
    <property type="project" value="RHEA"/>
</dbReference>
<evidence type="ECO:0000256" key="1">
    <source>
        <dbReference type="ARBA" id="ARBA00012513"/>
    </source>
</evidence>
<accession>A0A1R4A9U9</accession>
<keyword evidence="3 10" id="KW-0808">Transferase</keyword>
<feature type="domain" description="Protein kinase" evidence="9">
    <location>
        <begin position="15"/>
        <end position="278"/>
    </location>
</feature>
<comment type="catalytic activity">
    <reaction evidence="7">
        <text>L-threonyl-[protein] + ATP = O-phospho-L-threonyl-[protein] + ADP + H(+)</text>
        <dbReference type="Rhea" id="RHEA:46608"/>
        <dbReference type="Rhea" id="RHEA-COMP:11060"/>
        <dbReference type="Rhea" id="RHEA-COMP:11605"/>
        <dbReference type="ChEBI" id="CHEBI:15378"/>
        <dbReference type="ChEBI" id="CHEBI:30013"/>
        <dbReference type="ChEBI" id="CHEBI:30616"/>
        <dbReference type="ChEBI" id="CHEBI:61977"/>
        <dbReference type="ChEBI" id="CHEBI:456216"/>
        <dbReference type="EC" id="2.7.11.1"/>
    </reaction>
</comment>
<dbReference type="OrthoDB" id="345735at2759"/>
<evidence type="ECO:0000256" key="6">
    <source>
        <dbReference type="ARBA" id="ARBA00022840"/>
    </source>
</evidence>
<dbReference type="GO" id="GO:0004674">
    <property type="term" value="F:protein serine/threonine kinase activity"/>
    <property type="evidence" value="ECO:0007669"/>
    <property type="project" value="UniProtKB-KW"/>
</dbReference>
<dbReference type="PROSITE" id="PS00108">
    <property type="entry name" value="PROTEIN_KINASE_ST"/>
    <property type="match status" value="1"/>
</dbReference>
<reference evidence="10 11" key="1">
    <citation type="journal article" date="2012" name="Nucleic Acids Res.">
        <title>Sequencing of the smallest Apicomplexan genome from the human pathogen Babesia microti.</title>
        <authorList>
            <person name="Cornillot E."/>
            <person name="Hadj-Kaddour K."/>
            <person name="Dassouli A."/>
            <person name="Noel B."/>
            <person name="Ranwez V."/>
            <person name="Vacherie B."/>
            <person name="Augagneur Y."/>
            <person name="Bres V."/>
            <person name="Duclos A."/>
            <person name="Randazzo S."/>
            <person name="Carcy B."/>
            <person name="Debierre-Grockiego F."/>
            <person name="Delbecq S."/>
            <person name="Moubri-Menage K."/>
            <person name="Shams-Eldin H."/>
            <person name="Usmani-Brown S."/>
            <person name="Bringaud F."/>
            <person name="Wincker P."/>
            <person name="Vivares C.P."/>
            <person name="Schwarz R.T."/>
            <person name="Schetters T.P."/>
            <person name="Krause P.J."/>
            <person name="Gorenflot A."/>
            <person name="Berry V."/>
            <person name="Barbe V."/>
            <person name="Ben Mamoun C."/>
        </authorList>
    </citation>
    <scope>NUCLEOTIDE SEQUENCE [LARGE SCALE GENOMIC DNA]</scope>
    <source>
        <strain evidence="10 11">RI</strain>
    </source>
</reference>
<name>A0A1R4A9U9_BABMR</name>
<organism evidence="10 11">
    <name type="scientific">Babesia microti (strain RI)</name>
    <dbReference type="NCBI Taxonomy" id="1133968"/>
    <lineage>
        <taxon>Eukaryota</taxon>
        <taxon>Sar</taxon>
        <taxon>Alveolata</taxon>
        <taxon>Apicomplexa</taxon>
        <taxon>Aconoidasida</taxon>
        <taxon>Piroplasmida</taxon>
        <taxon>Babesiidae</taxon>
        <taxon>Babesia</taxon>
    </lineage>
</organism>
<dbReference type="GeneID" id="24423825"/>
<dbReference type="PANTHER" id="PTHR44899:SF3">
    <property type="entry name" value="SERINE_THREONINE-PROTEIN KINASE NEK1"/>
    <property type="match status" value="1"/>
</dbReference>
<keyword evidence="4" id="KW-0547">Nucleotide-binding</keyword>
<keyword evidence="6" id="KW-0067">ATP-binding</keyword>
<dbReference type="InterPro" id="IPR008271">
    <property type="entry name" value="Ser/Thr_kinase_AS"/>
</dbReference>
<evidence type="ECO:0000256" key="7">
    <source>
        <dbReference type="ARBA" id="ARBA00047899"/>
    </source>
</evidence>
<dbReference type="Proteomes" id="UP000002899">
    <property type="component" value="Chromosome II"/>
</dbReference>
<evidence type="ECO:0000256" key="5">
    <source>
        <dbReference type="ARBA" id="ARBA00022777"/>
    </source>
</evidence>
<sequence length="299" mass="34521">MNCDSVEQFFYLKGYTVLEFVSSSKGAEYYLLVKSDDNPTSESEGDKTTNSMKLFAKSVIIKKNNAKRKLGEVATIVSLGYHPNLVEYVDSFINYDRLNIIFKYCDKGSLESIIKNRKKRHFSEKTIVNWITQILCGIKKIHDAGLIHRDIKADNVLLDSEGLIKICDFGIAKKSDLLNTFCGTMSYISPEIHQNDVYGPKTDIWSAGVLLYYLIKLKLPFGYRKSEYQNIIRLICTQQLPPLPKGYSIELRQLCYKMLTKQHELRPDVYELLREDIIQEELKRHIKQLKAGENNIKNN</sequence>
<dbReference type="Pfam" id="PF00069">
    <property type="entry name" value="Pkinase"/>
    <property type="match status" value="1"/>
</dbReference>
<dbReference type="GO" id="GO:0005524">
    <property type="term" value="F:ATP binding"/>
    <property type="evidence" value="ECO:0007669"/>
    <property type="project" value="UniProtKB-KW"/>
</dbReference>
<proteinExistence type="predicted"/>
<dbReference type="RefSeq" id="XP_021337998.1">
    <property type="nucleotide sequence ID" value="XM_021483029.1"/>
</dbReference>
<dbReference type="VEuPathDB" id="PiroplasmaDB:BMR1_02g00175"/>
<dbReference type="EMBL" id="FO082872">
    <property type="protein sequence ID" value="SJK85776.1"/>
    <property type="molecule type" value="Genomic_DNA"/>
</dbReference>
<keyword evidence="2" id="KW-0723">Serine/threonine-protein kinase</keyword>
<keyword evidence="11" id="KW-1185">Reference proteome</keyword>
<dbReference type="Gene3D" id="1.10.510.10">
    <property type="entry name" value="Transferase(Phosphotransferase) domain 1"/>
    <property type="match status" value="1"/>
</dbReference>
<gene>
    <name evidence="10" type="ORF">BMR1_02g00175</name>
</gene>
<dbReference type="InterPro" id="IPR000719">
    <property type="entry name" value="Prot_kinase_dom"/>
</dbReference>
<comment type="catalytic activity">
    <reaction evidence="8">
        <text>L-seryl-[protein] + ATP = O-phospho-L-seryl-[protein] + ADP + H(+)</text>
        <dbReference type="Rhea" id="RHEA:17989"/>
        <dbReference type="Rhea" id="RHEA-COMP:9863"/>
        <dbReference type="Rhea" id="RHEA-COMP:11604"/>
        <dbReference type="ChEBI" id="CHEBI:15378"/>
        <dbReference type="ChEBI" id="CHEBI:29999"/>
        <dbReference type="ChEBI" id="CHEBI:30616"/>
        <dbReference type="ChEBI" id="CHEBI:83421"/>
        <dbReference type="ChEBI" id="CHEBI:456216"/>
        <dbReference type="EC" id="2.7.11.1"/>
    </reaction>
</comment>